<dbReference type="InterPro" id="IPR005482">
    <property type="entry name" value="Biotin_COase_C"/>
</dbReference>
<dbReference type="Gene3D" id="3.30.470.20">
    <property type="entry name" value="ATP-grasp fold, B domain"/>
    <property type="match status" value="1"/>
</dbReference>
<keyword evidence="4" id="KW-0092">Biotin</keyword>
<evidence type="ECO:0000313" key="9">
    <source>
        <dbReference type="Proteomes" id="UP000721236"/>
    </source>
</evidence>
<evidence type="ECO:0000256" key="4">
    <source>
        <dbReference type="ARBA" id="ARBA00023267"/>
    </source>
</evidence>
<dbReference type="Pfam" id="PF02785">
    <property type="entry name" value="Biotin_carb_C"/>
    <property type="match status" value="1"/>
</dbReference>
<keyword evidence="2 5" id="KW-0547">Nucleotide-binding</keyword>
<dbReference type="SMART" id="SM00878">
    <property type="entry name" value="Biotin_carb_C"/>
    <property type="match status" value="1"/>
</dbReference>
<dbReference type="Pfam" id="PF00289">
    <property type="entry name" value="Biotin_carb_N"/>
    <property type="match status" value="1"/>
</dbReference>
<proteinExistence type="predicted"/>
<dbReference type="PROSITE" id="PS00866">
    <property type="entry name" value="CPSASE_1"/>
    <property type="match status" value="1"/>
</dbReference>
<organism evidence="8 9">
    <name type="scientific">Cupriavidus respiraculi</name>
    <dbReference type="NCBI Taxonomy" id="195930"/>
    <lineage>
        <taxon>Bacteria</taxon>
        <taxon>Pseudomonadati</taxon>
        <taxon>Pseudomonadota</taxon>
        <taxon>Betaproteobacteria</taxon>
        <taxon>Burkholderiales</taxon>
        <taxon>Burkholderiaceae</taxon>
        <taxon>Cupriavidus</taxon>
    </lineage>
</organism>
<dbReference type="Pfam" id="PF02786">
    <property type="entry name" value="CPSase_L_D2"/>
    <property type="match status" value="1"/>
</dbReference>
<evidence type="ECO:0000256" key="5">
    <source>
        <dbReference type="PROSITE-ProRule" id="PRU00409"/>
    </source>
</evidence>
<dbReference type="Proteomes" id="UP000721236">
    <property type="component" value="Unassembled WGS sequence"/>
</dbReference>
<keyword evidence="9" id="KW-1185">Reference proteome</keyword>
<dbReference type="InterPro" id="IPR011761">
    <property type="entry name" value="ATP-grasp"/>
</dbReference>
<name>A0ABN7YQG0_9BURK</name>
<feature type="domain" description="ATP-grasp" evidence="6">
    <location>
        <begin position="128"/>
        <end position="325"/>
    </location>
</feature>
<gene>
    <name evidence="8" type="primary">accA1_1</name>
    <name evidence="8" type="ORF">LMG21510_02936</name>
</gene>
<dbReference type="RefSeq" id="WP_224042402.1">
    <property type="nucleotide sequence ID" value="NZ_CAJZAH010000002.1"/>
</dbReference>
<dbReference type="InterPro" id="IPR005481">
    <property type="entry name" value="BC-like_N"/>
</dbReference>
<feature type="domain" description="Biotin carboxylation" evidence="7">
    <location>
        <begin position="9"/>
        <end position="454"/>
    </location>
</feature>
<reference evidence="8 9" key="1">
    <citation type="submission" date="2021-08" db="EMBL/GenBank/DDBJ databases">
        <authorList>
            <person name="Peeters C."/>
        </authorList>
    </citation>
    <scope>NUCLEOTIDE SEQUENCE [LARGE SCALE GENOMIC DNA]</scope>
    <source>
        <strain evidence="8 9">LMG 21510</strain>
    </source>
</reference>
<accession>A0ABN7YQG0</accession>
<dbReference type="PROSITE" id="PS50975">
    <property type="entry name" value="ATP_GRASP"/>
    <property type="match status" value="1"/>
</dbReference>
<dbReference type="InterPro" id="IPR016185">
    <property type="entry name" value="PreATP-grasp_dom_sf"/>
</dbReference>
<dbReference type="PANTHER" id="PTHR18866">
    <property type="entry name" value="CARBOXYLASE:PYRUVATE/ACETYL-COA/PROPIONYL-COA CARBOXYLASE"/>
    <property type="match status" value="1"/>
</dbReference>
<sequence length="473" mass="50544">MNAPTRTTTLRRVLVANRGAVAARVIRALDALGIESIAVYADADAGLPYLARATVSVPLGASAPLQSYLDQDKLLRIAREHGADGVHPGYGFLSENAGFAERVEAAGLCFIGPSPHWIRRLGHKTEARTLMAAHGMPMARSSPVLPDDMDVVARAAAEIGYPVLIKPAGGGGGIGMLPVHAPAELAAAWQRARSVAQRSFGQAELYLERLVERPRHIEFQVLADRHGGVRILWERDCSVQRRHQKVIEEARAPGLPDEAVRAMGAELATLLGGIGYDVIGTVEMLYTPETGFAFLELNTRLQVEHAVTEQVTGIDIVAAQIRLARGERIDAVLPAEIPARGHAIEARVYAEDPVRFLPSPGPLTVFRPPAHEGVRVETGYGEGAAVTSFYDPMLAKVIATGADRADAIARLAAALDDFAVAGVKTNIPFIQRVLAHEDFRAGRIDTALAQRVLAAPAPADAALSTIPHSREVA</sequence>
<dbReference type="PANTHER" id="PTHR18866:SF33">
    <property type="entry name" value="METHYLCROTONOYL-COA CARBOXYLASE SUBUNIT ALPHA, MITOCHONDRIAL-RELATED"/>
    <property type="match status" value="1"/>
</dbReference>
<dbReference type="EMBL" id="CAJZAH010000002">
    <property type="protein sequence ID" value="CAG9175699.1"/>
    <property type="molecule type" value="Genomic_DNA"/>
</dbReference>
<keyword evidence="3 5" id="KW-0067">ATP-binding</keyword>
<dbReference type="InterPro" id="IPR011764">
    <property type="entry name" value="Biotin_carboxylation_dom"/>
</dbReference>
<evidence type="ECO:0000256" key="1">
    <source>
        <dbReference type="ARBA" id="ARBA00022598"/>
    </source>
</evidence>
<dbReference type="SUPFAM" id="SSF56059">
    <property type="entry name" value="Glutathione synthetase ATP-binding domain-like"/>
    <property type="match status" value="1"/>
</dbReference>
<protein>
    <submittedName>
        <fullName evidence="8">Acetyl-/propionyl-coenzyme A carboxylase alpha chain</fullName>
    </submittedName>
</protein>
<dbReference type="SUPFAM" id="SSF51246">
    <property type="entry name" value="Rudiment single hybrid motif"/>
    <property type="match status" value="1"/>
</dbReference>
<evidence type="ECO:0000259" key="6">
    <source>
        <dbReference type="PROSITE" id="PS50975"/>
    </source>
</evidence>
<keyword evidence="1" id="KW-0436">Ligase</keyword>
<evidence type="ECO:0000313" key="8">
    <source>
        <dbReference type="EMBL" id="CAG9175699.1"/>
    </source>
</evidence>
<dbReference type="SUPFAM" id="SSF52440">
    <property type="entry name" value="PreATP-grasp domain"/>
    <property type="match status" value="1"/>
</dbReference>
<dbReference type="InterPro" id="IPR050856">
    <property type="entry name" value="Biotin_carboxylase_complex"/>
</dbReference>
<evidence type="ECO:0000256" key="2">
    <source>
        <dbReference type="ARBA" id="ARBA00022741"/>
    </source>
</evidence>
<dbReference type="InterPro" id="IPR011054">
    <property type="entry name" value="Rudment_hybrid_motif"/>
</dbReference>
<dbReference type="InterPro" id="IPR005479">
    <property type="entry name" value="CPAse_ATP-bd"/>
</dbReference>
<evidence type="ECO:0000259" key="7">
    <source>
        <dbReference type="PROSITE" id="PS50979"/>
    </source>
</evidence>
<dbReference type="PROSITE" id="PS50979">
    <property type="entry name" value="BC"/>
    <property type="match status" value="1"/>
</dbReference>
<dbReference type="PROSITE" id="PS00867">
    <property type="entry name" value="CPSASE_2"/>
    <property type="match status" value="1"/>
</dbReference>
<evidence type="ECO:0000256" key="3">
    <source>
        <dbReference type="ARBA" id="ARBA00022840"/>
    </source>
</evidence>
<comment type="caution">
    <text evidence="8">The sequence shown here is derived from an EMBL/GenBank/DDBJ whole genome shotgun (WGS) entry which is preliminary data.</text>
</comment>